<organism evidence="3 4">
    <name type="scientific">Hibiscus sabdariffa</name>
    <name type="common">roselle</name>
    <dbReference type="NCBI Taxonomy" id="183260"/>
    <lineage>
        <taxon>Eukaryota</taxon>
        <taxon>Viridiplantae</taxon>
        <taxon>Streptophyta</taxon>
        <taxon>Embryophyta</taxon>
        <taxon>Tracheophyta</taxon>
        <taxon>Spermatophyta</taxon>
        <taxon>Magnoliopsida</taxon>
        <taxon>eudicotyledons</taxon>
        <taxon>Gunneridae</taxon>
        <taxon>Pentapetalae</taxon>
        <taxon>rosids</taxon>
        <taxon>malvids</taxon>
        <taxon>Malvales</taxon>
        <taxon>Malvaceae</taxon>
        <taxon>Malvoideae</taxon>
        <taxon>Hibiscus</taxon>
    </lineage>
</organism>
<reference evidence="3 4" key="1">
    <citation type="journal article" date="2024" name="G3 (Bethesda)">
        <title>Genome assembly of Hibiscus sabdariffa L. provides insights into metabolisms of medicinal natural products.</title>
        <authorList>
            <person name="Kim T."/>
        </authorList>
    </citation>
    <scope>NUCLEOTIDE SEQUENCE [LARGE SCALE GENOMIC DNA]</scope>
    <source>
        <strain evidence="3">TK-2024</strain>
        <tissue evidence="3">Old leaves</tissue>
    </source>
</reference>
<evidence type="ECO:0000259" key="2">
    <source>
        <dbReference type="Pfam" id="PF13456"/>
    </source>
</evidence>
<feature type="region of interest" description="Disordered" evidence="1">
    <location>
        <begin position="76"/>
        <end position="97"/>
    </location>
</feature>
<accession>A0ABR2SU81</accession>
<dbReference type="Pfam" id="PF13456">
    <property type="entry name" value="RVT_3"/>
    <property type="match status" value="1"/>
</dbReference>
<evidence type="ECO:0000313" key="4">
    <source>
        <dbReference type="Proteomes" id="UP001396334"/>
    </source>
</evidence>
<dbReference type="Proteomes" id="UP001396334">
    <property type="component" value="Unassembled WGS sequence"/>
</dbReference>
<feature type="domain" description="RNase H type-1" evidence="2">
    <location>
        <begin position="11"/>
        <end position="44"/>
    </location>
</feature>
<evidence type="ECO:0000313" key="3">
    <source>
        <dbReference type="EMBL" id="KAK9028810.1"/>
    </source>
</evidence>
<proteinExistence type="predicted"/>
<name>A0ABR2SU81_9ROSI</name>
<keyword evidence="4" id="KW-1185">Reference proteome</keyword>
<gene>
    <name evidence="3" type="ORF">V6N11_025950</name>
</gene>
<evidence type="ECO:0000256" key="1">
    <source>
        <dbReference type="SAM" id="MobiDB-lite"/>
    </source>
</evidence>
<protein>
    <recommendedName>
        <fullName evidence="2">RNase H type-1 domain-containing protein</fullName>
    </recommendedName>
</protein>
<sequence length="97" mass="10859">MGFVESLEMGLVLSIKRLLNKEWHVKLQHISRGVNKVADKMAAKGRAQRGSSARFMVPPEDVRDLLELEKVHSEPVHDDLTREGALPYDPGGGNIVW</sequence>
<comment type="caution">
    <text evidence="3">The sequence shown here is derived from an EMBL/GenBank/DDBJ whole genome shotgun (WGS) entry which is preliminary data.</text>
</comment>
<dbReference type="EMBL" id="JBBPBN010000011">
    <property type="protein sequence ID" value="KAK9028810.1"/>
    <property type="molecule type" value="Genomic_DNA"/>
</dbReference>
<dbReference type="InterPro" id="IPR002156">
    <property type="entry name" value="RNaseH_domain"/>
</dbReference>